<protein>
    <submittedName>
        <fullName evidence="2">Uncharacterized protein</fullName>
    </submittedName>
</protein>
<evidence type="ECO:0000313" key="3">
    <source>
        <dbReference type="Proteomes" id="UP000479710"/>
    </source>
</evidence>
<feature type="compositionally biased region" description="Basic and acidic residues" evidence="1">
    <location>
        <begin position="17"/>
        <end position="26"/>
    </location>
</feature>
<feature type="compositionally biased region" description="Polar residues" evidence="1">
    <location>
        <begin position="1"/>
        <end position="10"/>
    </location>
</feature>
<sequence>MGLAATTTKVLSGGGLRYDDKARDGSGNDGGNYGDGYTVMVEKGGEGAEADPPPSGKPRPTVPPLMKAEAIRATVEEARPTVPASRKPRPRS</sequence>
<reference evidence="2 3" key="1">
    <citation type="submission" date="2019-11" db="EMBL/GenBank/DDBJ databases">
        <title>Whole genome sequence of Oryza granulata.</title>
        <authorList>
            <person name="Li W."/>
        </authorList>
    </citation>
    <scope>NUCLEOTIDE SEQUENCE [LARGE SCALE GENOMIC DNA]</scope>
    <source>
        <strain evidence="3">cv. Menghai</strain>
        <tissue evidence="2">Leaf</tissue>
    </source>
</reference>
<name>A0A6G1EYH8_9ORYZ</name>
<dbReference type="Proteomes" id="UP000479710">
    <property type="component" value="Unassembled WGS sequence"/>
</dbReference>
<comment type="caution">
    <text evidence="2">The sequence shown here is derived from an EMBL/GenBank/DDBJ whole genome shotgun (WGS) entry which is preliminary data.</text>
</comment>
<dbReference type="AlphaFoldDB" id="A0A6G1EYH8"/>
<feature type="region of interest" description="Disordered" evidence="1">
    <location>
        <begin position="1"/>
        <end position="63"/>
    </location>
</feature>
<accession>A0A6G1EYH8</accession>
<dbReference type="EMBL" id="SPHZ02000002">
    <property type="protein sequence ID" value="KAF0929693.1"/>
    <property type="molecule type" value="Genomic_DNA"/>
</dbReference>
<feature type="compositionally biased region" description="Pro residues" evidence="1">
    <location>
        <begin position="51"/>
        <end position="63"/>
    </location>
</feature>
<gene>
    <name evidence="2" type="ORF">E2562_023041</name>
</gene>
<evidence type="ECO:0000313" key="2">
    <source>
        <dbReference type="EMBL" id="KAF0929693.1"/>
    </source>
</evidence>
<organism evidence="2 3">
    <name type="scientific">Oryza meyeriana var. granulata</name>
    <dbReference type="NCBI Taxonomy" id="110450"/>
    <lineage>
        <taxon>Eukaryota</taxon>
        <taxon>Viridiplantae</taxon>
        <taxon>Streptophyta</taxon>
        <taxon>Embryophyta</taxon>
        <taxon>Tracheophyta</taxon>
        <taxon>Spermatophyta</taxon>
        <taxon>Magnoliopsida</taxon>
        <taxon>Liliopsida</taxon>
        <taxon>Poales</taxon>
        <taxon>Poaceae</taxon>
        <taxon>BOP clade</taxon>
        <taxon>Oryzoideae</taxon>
        <taxon>Oryzeae</taxon>
        <taxon>Oryzinae</taxon>
        <taxon>Oryza</taxon>
        <taxon>Oryza meyeriana</taxon>
    </lineage>
</organism>
<keyword evidence="3" id="KW-1185">Reference proteome</keyword>
<proteinExistence type="predicted"/>
<evidence type="ECO:0000256" key="1">
    <source>
        <dbReference type="SAM" id="MobiDB-lite"/>
    </source>
</evidence>